<accession>A0ABR4CG80</accession>
<dbReference type="Proteomes" id="UP001595075">
    <property type="component" value="Unassembled WGS sequence"/>
</dbReference>
<dbReference type="EMBL" id="JAZHXI010000008">
    <property type="protein sequence ID" value="KAL2068981.1"/>
    <property type="molecule type" value="Genomic_DNA"/>
</dbReference>
<proteinExistence type="predicted"/>
<organism evidence="1 2">
    <name type="scientific">Oculimacula yallundae</name>
    <dbReference type="NCBI Taxonomy" id="86028"/>
    <lineage>
        <taxon>Eukaryota</taxon>
        <taxon>Fungi</taxon>
        <taxon>Dikarya</taxon>
        <taxon>Ascomycota</taxon>
        <taxon>Pezizomycotina</taxon>
        <taxon>Leotiomycetes</taxon>
        <taxon>Helotiales</taxon>
        <taxon>Ploettnerulaceae</taxon>
        <taxon>Oculimacula</taxon>
    </lineage>
</organism>
<comment type="caution">
    <text evidence="1">The sequence shown here is derived from an EMBL/GenBank/DDBJ whole genome shotgun (WGS) entry which is preliminary data.</text>
</comment>
<evidence type="ECO:0000313" key="2">
    <source>
        <dbReference type="Proteomes" id="UP001595075"/>
    </source>
</evidence>
<gene>
    <name evidence="1" type="ORF">VTL71DRAFT_15319</name>
</gene>
<keyword evidence="2" id="KW-1185">Reference proteome</keyword>
<protein>
    <submittedName>
        <fullName evidence="1">Uncharacterized protein</fullName>
    </submittedName>
</protein>
<evidence type="ECO:0000313" key="1">
    <source>
        <dbReference type="EMBL" id="KAL2068981.1"/>
    </source>
</evidence>
<name>A0ABR4CG80_9HELO</name>
<sequence>MRASSSNLFKLRTPLLLSCHCQLGVGICCLAASLVIELEGLRRSLPQYPAIAAANRPGKRPCDIGVQVTGCIQYEVFQIASWLQKDAVQTSRKIPYTPSVVRPSQDGLGVCTVILCRDKAWDSTVMSRPVSLAKAKKPNERSGEVITAGGRNRETRSLCCVSSYGAPKVTQALDYGVLWDLNHIKLVLRSTTTDERGTGIYCTRLKYSSAKAFEIARNPKDRKQMSLRN</sequence>
<reference evidence="1 2" key="1">
    <citation type="journal article" date="2024" name="Commun. Biol.">
        <title>Comparative genomic analysis of thermophilic fungi reveals convergent evolutionary adaptations and gene losses.</title>
        <authorList>
            <person name="Steindorff A.S."/>
            <person name="Aguilar-Pontes M.V."/>
            <person name="Robinson A.J."/>
            <person name="Andreopoulos B."/>
            <person name="LaButti K."/>
            <person name="Kuo A."/>
            <person name="Mondo S."/>
            <person name="Riley R."/>
            <person name="Otillar R."/>
            <person name="Haridas S."/>
            <person name="Lipzen A."/>
            <person name="Grimwood J."/>
            <person name="Schmutz J."/>
            <person name="Clum A."/>
            <person name="Reid I.D."/>
            <person name="Moisan M.C."/>
            <person name="Butler G."/>
            <person name="Nguyen T.T.M."/>
            <person name="Dewar K."/>
            <person name="Conant G."/>
            <person name="Drula E."/>
            <person name="Henrissat B."/>
            <person name="Hansel C."/>
            <person name="Singer S."/>
            <person name="Hutchinson M.I."/>
            <person name="de Vries R.P."/>
            <person name="Natvig D.O."/>
            <person name="Powell A.J."/>
            <person name="Tsang A."/>
            <person name="Grigoriev I.V."/>
        </authorList>
    </citation>
    <scope>NUCLEOTIDE SEQUENCE [LARGE SCALE GENOMIC DNA]</scope>
    <source>
        <strain evidence="1 2">CBS 494.80</strain>
    </source>
</reference>